<dbReference type="AlphaFoldDB" id="A0A6J4H5R4"/>
<feature type="compositionally biased region" description="Basic and acidic residues" evidence="1">
    <location>
        <begin position="31"/>
        <end position="50"/>
    </location>
</feature>
<evidence type="ECO:0000313" key="2">
    <source>
        <dbReference type="EMBL" id="CAA9213476.1"/>
    </source>
</evidence>
<sequence>GGRRYAGQSRHLGDRHADRTGSRMDQPAPDGRGHPRRGDGGHHGGAEPEI</sequence>
<feature type="region of interest" description="Disordered" evidence="1">
    <location>
        <begin position="1"/>
        <end position="50"/>
    </location>
</feature>
<evidence type="ECO:0000256" key="1">
    <source>
        <dbReference type="SAM" id="MobiDB-lite"/>
    </source>
</evidence>
<dbReference type="EMBL" id="CADCTD010000002">
    <property type="protein sequence ID" value="CAA9213476.1"/>
    <property type="molecule type" value="Genomic_DNA"/>
</dbReference>
<feature type="non-terminal residue" evidence="2">
    <location>
        <position position="1"/>
    </location>
</feature>
<proteinExistence type="predicted"/>
<organism evidence="2">
    <name type="scientific">uncultured Craurococcus sp</name>
    <dbReference type="NCBI Taxonomy" id="1135998"/>
    <lineage>
        <taxon>Bacteria</taxon>
        <taxon>Pseudomonadati</taxon>
        <taxon>Pseudomonadota</taxon>
        <taxon>Alphaproteobacteria</taxon>
        <taxon>Acetobacterales</taxon>
        <taxon>Acetobacteraceae</taxon>
        <taxon>Craurococcus</taxon>
        <taxon>environmental samples</taxon>
    </lineage>
</organism>
<reference evidence="2" key="1">
    <citation type="submission" date="2020-02" db="EMBL/GenBank/DDBJ databases">
        <authorList>
            <person name="Meier V. D."/>
        </authorList>
    </citation>
    <scope>NUCLEOTIDE SEQUENCE</scope>
    <source>
        <strain evidence="2">AVDCRST_MAG27</strain>
    </source>
</reference>
<protein>
    <submittedName>
        <fullName evidence="2">Uncharacterized protein</fullName>
    </submittedName>
</protein>
<feature type="non-terminal residue" evidence="2">
    <location>
        <position position="50"/>
    </location>
</feature>
<feature type="compositionally biased region" description="Basic and acidic residues" evidence="1">
    <location>
        <begin position="11"/>
        <end position="22"/>
    </location>
</feature>
<name>A0A6J4H5R4_9PROT</name>
<gene>
    <name evidence="2" type="ORF">AVDCRST_MAG27-10</name>
</gene>
<accession>A0A6J4H5R4</accession>